<organism evidence="2 3">
    <name type="scientific">Flagellimonas olearia</name>
    <dbReference type="NCBI Taxonomy" id="552546"/>
    <lineage>
        <taxon>Bacteria</taxon>
        <taxon>Pseudomonadati</taxon>
        <taxon>Bacteroidota</taxon>
        <taxon>Flavobacteriia</taxon>
        <taxon>Flavobacteriales</taxon>
        <taxon>Flavobacteriaceae</taxon>
        <taxon>Flagellimonas</taxon>
    </lineage>
</organism>
<name>A0A6I1DTW9_9FLAO</name>
<dbReference type="GO" id="GO:0004803">
    <property type="term" value="F:transposase activity"/>
    <property type="evidence" value="ECO:0007669"/>
    <property type="project" value="TreeGrafter"/>
</dbReference>
<protein>
    <submittedName>
        <fullName evidence="2">IS30 family transposase</fullName>
    </submittedName>
</protein>
<dbReference type="InterPro" id="IPR051917">
    <property type="entry name" value="Transposase-Integrase"/>
</dbReference>
<evidence type="ECO:0000313" key="2">
    <source>
        <dbReference type="EMBL" id="KAB7525987.1"/>
    </source>
</evidence>
<dbReference type="Proteomes" id="UP000429785">
    <property type="component" value="Unassembled WGS sequence"/>
</dbReference>
<gene>
    <name evidence="2" type="ORF">F8C76_17770</name>
</gene>
<sequence length="212" mass="24032">MARQIGCAPSTVTNELRRGTPARKSNKGKAPGYSPTLGEAVYRANRVSCHRHPKAGVCSNFTSWVVRQIREHKWSLDACCGYAKRHSLFEPSEMVCSRTLYNMVWKGHLSIQPMELPEALKRKAKKHRVRENKKRYGTSISSRPEIASLRLEEGHWEGDTVVGKRAGKEAVVFSLLEKKTETYLAFRIPGKTSEAVMNLMNTLHDEYGEHFS</sequence>
<dbReference type="InterPro" id="IPR053392">
    <property type="entry name" value="Transposase_IS30-like"/>
</dbReference>
<evidence type="ECO:0000256" key="1">
    <source>
        <dbReference type="SAM" id="MobiDB-lite"/>
    </source>
</evidence>
<dbReference type="OrthoDB" id="9803231at2"/>
<proteinExistence type="predicted"/>
<feature type="non-terminal residue" evidence="2">
    <location>
        <position position="212"/>
    </location>
</feature>
<dbReference type="PANTHER" id="PTHR10948">
    <property type="entry name" value="TRANSPOSASE"/>
    <property type="match status" value="1"/>
</dbReference>
<dbReference type="PANTHER" id="PTHR10948:SF23">
    <property type="entry name" value="TRANSPOSASE INSI FOR INSERTION SEQUENCE ELEMENT IS30A-RELATED"/>
    <property type="match status" value="1"/>
</dbReference>
<dbReference type="EMBL" id="WELG01000025">
    <property type="protein sequence ID" value="KAB7525987.1"/>
    <property type="molecule type" value="Genomic_DNA"/>
</dbReference>
<comment type="caution">
    <text evidence="2">The sequence shown here is derived from an EMBL/GenBank/DDBJ whole genome shotgun (WGS) entry which is preliminary data.</text>
</comment>
<feature type="region of interest" description="Disordered" evidence="1">
    <location>
        <begin position="1"/>
        <end position="34"/>
    </location>
</feature>
<dbReference type="AlphaFoldDB" id="A0A6I1DTW9"/>
<accession>A0A6I1DTW9</accession>
<dbReference type="NCBIfam" id="NF033563">
    <property type="entry name" value="transpos_IS30"/>
    <property type="match status" value="1"/>
</dbReference>
<dbReference type="GO" id="GO:0032196">
    <property type="term" value="P:transposition"/>
    <property type="evidence" value="ECO:0007669"/>
    <property type="project" value="TreeGrafter"/>
</dbReference>
<reference evidence="2 3" key="1">
    <citation type="submission" date="2019-10" db="EMBL/GenBank/DDBJ databases">
        <title>Muricauda olearia CL-SS4 JCM15563 genome.</title>
        <authorList>
            <person name="Liu L."/>
        </authorList>
    </citation>
    <scope>NUCLEOTIDE SEQUENCE [LARGE SCALE GENOMIC DNA]</scope>
    <source>
        <strain evidence="2 3">CL-SS4</strain>
    </source>
</reference>
<evidence type="ECO:0000313" key="3">
    <source>
        <dbReference type="Proteomes" id="UP000429785"/>
    </source>
</evidence>
<dbReference type="GO" id="GO:0005829">
    <property type="term" value="C:cytosol"/>
    <property type="evidence" value="ECO:0007669"/>
    <property type="project" value="TreeGrafter"/>
</dbReference>